<evidence type="ECO:0000256" key="1">
    <source>
        <dbReference type="ARBA" id="ARBA00004141"/>
    </source>
</evidence>
<comment type="subcellular location">
    <subcellularLocation>
        <location evidence="1">Membrane</location>
        <topology evidence="1">Multi-pass membrane protein</topology>
    </subcellularLocation>
</comment>
<feature type="transmembrane region" description="Helical" evidence="5">
    <location>
        <begin position="251"/>
        <end position="268"/>
    </location>
</feature>
<feature type="transmembrane region" description="Helical" evidence="5">
    <location>
        <begin position="6"/>
        <end position="25"/>
    </location>
</feature>
<dbReference type="PANTHER" id="PTHR11040">
    <property type="entry name" value="ZINC/IRON TRANSPORTER"/>
    <property type="match status" value="1"/>
</dbReference>
<evidence type="ECO:0000313" key="6">
    <source>
        <dbReference type="EMBL" id="ARN76087.1"/>
    </source>
</evidence>
<dbReference type="AlphaFoldDB" id="A0A1X9NMS5"/>
<feature type="transmembrane region" description="Helical" evidence="5">
    <location>
        <begin position="71"/>
        <end position="89"/>
    </location>
</feature>
<keyword evidence="4 5" id="KW-0472">Membrane</keyword>
<gene>
    <name evidence="6" type="ORF">BST96_19490</name>
</gene>
<evidence type="ECO:0000256" key="2">
    <source>
        <dbReference type="ARBA" id="ARBA00022692"/>
    </source>
</evidence>
<dbReference type="EMBL" id="CP019343">
    <property type="protein sequence ID" value="ARN76087.1"/>
    <property type="molecule type" value="Genomic_DNA"/>
</dbReference>
<protein>
    <recommendedName>
        <fullName evidence="8">ZIP family metal transporter</fullName>
    </recommendedName>
</protein>
<dbReference type="GO" id="GO:0016020">
    <property type="term" value="C:membrane"/>
    <property type="evidence" value="ECO:0007669"/>
    <property type="project" value="UniProtKB-SubCell"/>
</dbReference>
<name>A0A1X9NMS5_9GAMM</name>
<dbReference type="OrthoDB" id="5739025at2"/>
<proteinExistence type="predicted"/>
<dbReference type="Proteomes" id="UP000193450">
    <property type="component" value="Chromosome"/>
</dbReference>
<feature type="transmembrane region" description="Helical" evidence="5">
    <location>
        <begin position="186"/>
        <end position="205"/>
    </location>
</feature>
<feature type="transmembrane region" description="Helical" evidence="5">
    <location>
        <begin position="117"/>
        <end position="141"/>
    </location>
</feature>
<dbReference type="Pfam" id="PF02535">
    <property type="entry name" value="Zip"/>
    <property type="match status" value="1"/>
</dbReference>
<keyword evidence="3 5" id="KW-1133">Transmembrane helix</keyword>
<dbReference type="InterPro" id="IPR003689">
    <property type="entry name" value="ZIP"/>
</dbReference>
<dbReference type="RefSeq" id="WP_085760287.1">
    <property type="nucleotide sequence ID" value="NZ_CP019343.1"/>
</dbReference>
<evidence type="ECO:0000256" key="3">
    <source>
        <dbReference type="ARBA" id="ARBA00022989"/>
    </source>
</evidence>
<feature type="transmembrane region" description="Helical" evidence="5">
    <location>
        <begin position="147"/>
        <end position="166"/>
    </location>
</feature>
<feature type="transmembrane region" description="Helical" evidence="5">
    <location>
        <begin position="37"/>
        <end position="59"/>
    </location>
</feature>
<dbReference type="STRING" id="716816.BST96_19490"/>
<organism evidence="6 7">
    <name type="scientific">Oceanicoccus sagamiensis</name>
    <dbReference type="NCBI Taxonomy" id="716816"/>
    <lineage>
        <taxon>Bacteria</taxon>
        <taxon>Pseudomonadati</taxon>
        <taxon>Pseudomonadota</taxon>
        <taxon>Gammaproteobacteria</taxon>
        <taxon>Cellvibrionales</taxon>
        <taxon>Spongiibacteraceae</taxon>
        <taxon>Oceanicoccus</taxon>
    </lineage>
</organism>
<dbReference type="GO" id="GO:0005385">
    <property type="term" value="F:zinc ion transmembrane transporter activity"/>
    <property type="evidence" value="ECO:0007669"/>
    <property type="project" value="TreeGrafter"/>
</dbReference>
<dbReference type="KEGG" id="osg:BST96_19490"/>
<accession>A0A1X9NMS5</accession>
<evidence type="ECO:0000313" key="7">
    <source>
        <dbReference type="Proteomes" id="UP000193450"/>
    </source>
</evidence>
<keyword evidence="2 5" id="KW-0812">Transmembrane</keyword>
<evidence type="ECO:0000256" key="5">
    <source>
        <dbReference type="SAM" id="Phobius"/>
    </source>
</evidence>
<feature type="transmembrane region" description="Helical" evidence="5">
    <location>
        <begin position="217"/>
        <end position="239"/>
    </location>
</feature>
<evidence type="ECO:0000256" key="4">
    <source>
        <dbReference type="ARBA" id="ARBA00023136"/>
    </source>
</evidence>
<reference evidence="6 7" key="1">
    <citation type="submission" date="2016-11" db="EMBL/GenBank/DDBJ databases">
        <title>Trade-off between light-utilization and light-protection in marine flavobacteria.</title>
        <authorList>
            <person name="Kumagai Y."/>
        </authorList>
    </citation>
    <scope>NUCLEOTIDE SEQUENCE [LARGE SCALE GENOMIC DNA]</scope>
    <source>
        <strain evidence="6 7">NBRC 107125</strain>
    </source>
</reference>
<dbReference type="PANTHER" id="PTHR11040:SF44">
    <property type="entry name" value="PROTEIN ZNTC-RELATED"/>
    <property type="match status" value="1"/>
</dbReference>
<evidence type="ECO:0008006" key="8">
    <source>
        <dbReference type="Google" id="ProtNLM"/>
    </source>
</evidence>
<sequence>MTAYTLLALYSAIIIFVSLLGGWLPTRVKLTHTGTQVMMSFVAGLMLGIAFYHLLPHAIFTLPEEGGVDTAVWWLMIGLLFMFVLLRAFHFHNHGPQEDDHHHGHDHGHQSPSSISWAGVALGLAVHTLIDGVALGAAIQAGVMEDAPLGLLGLGVFVAIALHKPLDAMSITSLMIAGGWSAKSRFMVNALFSVMCPLGALLFFVGVEQFDTDTSMIVGVALAFSAGVFICISLSDLLPEVQFHSHDRAKLTIALLIGIITAYGIGLLEPGHAHQDHGDHQAQQHGEAHP</sequence>
<keyword evidence="7" id="KW-1185">Reference proteome</keyword>